<dbReference type="PANTHER" id="PTHR19211:SF14">
    <property type="entry name" value="ATP-BINDING CASSETTE SUB-FAMILY F MEMBER 1"/>
    <property type="match status" value="1"/>
</dbReference>
<evidence type="ECO:0000313" key="7">
    <source>
        <dbReference type="Proteomes" id="UP000254968"/>
    </source>
</evidence>
<keyword evidence="7" id="KW-1185">Reference proteome</keyword>
<evidence type="ECO:0000256" key="3">
    <source>
        <dbReference type="ARBA" id="ARBA00022840"/>
    </source>
</evidence>
<dbReference type="InterPro" id="IPR003593">
    <property type="entry name" value="AAA+_ATPase"/>
</dbReference>
<dbReference type="RefSeq" id="WP_174224090.1">
    <property type="nucleotide sequence ID" value="NZ_CAAAHO010000004.1"/>
</dbReference>
<dbReference type="InterPro" id="IPR027417">
    <property type="entry name" value="P-loop_NTPase"/>
</dbReference>
<dbReference type="AlphaFoldDB" id="A0A378I1H2"/>
<evidence type="ECO:0000313" key="6">
    <source>
        <dbReference type="EMBL" id="STX29038.1"/>
    </source>
</evidence>
<gene>
    <name evidence="6" type="ORF">NCTC13315_01573</name>
</gene>
<reference evidence="6 7" key="1">
    <citation type="submission" date="2018-06" db="EMBL/GenBank/DDBJ databases">
        <authorList>
            <consortium name="Pathogen Informatics"/>
            <person name="Doyle S."/>
        </authorList>
    </citation>
    <scope>NUCLEOTIDE SEQUENCE [LARGE SCALE GENOMIC DNA]</scope>
    <source>
        <strain evidence="6 7">NCTC13315</strain>
    </source>
</reference>
<sequence length="478" mass="53663">MMHKPIQFKDLCFSLPHKLCFKQFSGSISYGQRIGVIGQNGSGKSTLLRMLQGLVEPTEGELRIPQTINIGYIPQVITELKTLSGGQRFHEKLTQVLGSSPSILLLDEPTNHLDDKNRQSLMRMLRLFPGTLIIVTHDVALLEQVINTIWHIDQDKVRIFTGTYKDYQHELAIEYQTIEQELVKLSRQKKGLHQTLMKEQVRAKHSRLGGEKKVKDRKWPTVVSSAKLGRGNETANRKRSEINAKSQVLKQQLSTLRLPEIIKPTFSIQASKHSRVQVCINNGSVGFEMPILTAINLSISNGERLAISGNNGAGKSTLIRALLRDEQVVTTGDWQLLNRDAIGYLDQHYSTLNPEKTVLETIQDYVPAWSYIEIRKHLNDFLFRKNNEINALVASLSGGEKARLSLAQIAAITPKLLILDEITNNLDLETKAHVIQVLKDYPGTLVVISHEADFLSAIGITSHYFIQGGLLKSKMEAL</sequence>
<dbReference type="PANTHER" id="PTHR19211">
    <property type="entry name" value="ATP-BINDING TRANSPORT PROTEIN-RELATED"/>
    <property type="match status" value="1"/>
</dbReference>
<dbReference type="PROSITE" id="PS50893">
    <property type="entry name" value="ABC_TRANSPORTER_2"/>
    <property type="match status" value="2"/>
</dbReference>
<dbReference type="Gene3D" id="3.40.50.300">
    <property type="entry name" value="P-loop containing nucleotide triphosphate hydrolases"/>
    <property type="match status" value="3"/>
</dbReference>
<dbReference type="CDD" id="cd03221">
    <property type="entry name" value="ABCF_EF-3"/>
    <property type="match status" value="2"/>
</dbReference>
<feature type="domain" description="ABC transporter" evidence="5">
    <location>
        <begin position="6"/>
        <end position="179"/>
    </location>
</feature>
<evidence type="ECO:0000256" key="4">
    <source>
        <dbReference type="SAM" id="Coils"/>
    </source>
</evidence>
<keyword evidence="3 6" id="KW-0067">ATP-binding</keyword>
<keyword evidence="1" id="KW-0677">Repeat</keyword>
<proteinExistence type="predicted"/>
<dbReference type="InterPro" id="IPR050611">
    <property type="entry name" value="ABCF"/>
</dbReference>
<dbReference type="InterPro" id="IPR017871">
    <property type="entry name" value="ABC_transporter-like_CS"/>
</dbReference>
<organism evidence="6 7">
    <name type="scientific">Legionella beliardensis</name>
    <dbReference type="NCBI Taxonomy" id="91822"/>
    <lineage>
        <taxon>Bacteria</taxon>
        <taxon>Pseudomonadati</taxon>
        <taxon>Pseudomonadota</taxon>
        <taxon>Gammaproteobacteria</taxon>
        <taxon>Legionellales</taxon>
        <taxon>Legionellaceae</taxon>
        <taxon>Legionella</taxon>
    </lineage>
</organism>
<name>A0A378I1H2_9GAMM</name>
<dbReference type="GO" id="GO:0016887">
    <property type="term" value="F:ATP hydrolysis activity"/>
    <property type="evidence" value="ECO:0007669"/>
    <property type="project" value="InterPro"/>
</dbReference>
<evidence type="ECO:0000259" key="5">
    <source>
        <dbReference type="PROSITE" id="PS50893"/>
    </source>
</evidence>
<evidence type="ECO:0000256" key="1">
    <source>
        <dbReference type="ARBA" id="ARBA00022737"/>
    </source>
</evidence>
<dbReference type="EMBL" id="UGNV01000001">
    <property type="protein sequence ID" value="STX29038.1"/>
    <property type="molecule type" value="Genomic_DNA"/>
</dbReference>
<keyword evidence="2" id="KW-0547">Nucleotide-binding</keyword>
<accession>A0A378I1H2</accession>
<feature type="coiled-coil region" evidence="4">
    <location>
        <begin position="168"/>
        <end position="195"/>
    </location>
</feature>
<dbReference type="SUPFAM" id="SSF52540">
    <property type="entry name" value="P-loop containing nucleoside triphosphate hydrolases"/>
    <property type="match status" value="2"/>
</dbReference>
<keyword evidence="4" id="KW-0175">Coiled coil</keyword>
<feature type="domain" description="ABC transporter" evidence="5">
    <location>
        <begin position="256"/>
        <end position="478"/>
    </location>
</feature>
<protein>
    <submittedName>
        <fullName evidence="6">ABC transporter ATP-binding protein Uup, erythromycin resistance</fullName>
    </submittedName>
</protein>
<dbReference type="PROSITE" id="PS00211">
    <property type="entry name" value="ABC_TRANSPORTER_1"/>
    <property type="match status" value="1"/>
</dbReference>
<evidence type="ECO:0000256" key="2">
    <source>
        <dbReference type="ARBA" id="ARBA00022741"/>
    </source>
</evidence>
<dbReference type="InterPro" id="IPR003439">
    <property type="entry name" value="ABC_transporter-like_ATP-bd"/>
</dbReference>
<dbReference type="Proteomes" id="UP000254968">
    <property type="component" value="Unassembled WGS sequence"/>
</dbReference>
<dbReference type="SMART" id="SM00382">
    <property type="entry name" value="AAA"/>
    <property type="match status" value="2"/>
</dbReference>
<dbReference type="GO" id="GO:0005524">
    <property type="term" value="F:ATP binding"/>
    <property type="evidence" value="ECO:0007669"/>
    <property type="project" value="UniProtKB-KW"/>
</dbReference>
<dbReference type="Pfam" id="PF00005">
    <property type="entry name" value="ABC_tran"/>
    <property type="match status" value="2"/>
</dbReference>